<gene>
    <name evidence="12" type="ORF">MGU_01632</name>
</gene>
<dbReference type="InterPro" id="IPR000700">
    <property type="entry name" value="PAS-assoc_C"/>
</dbReference>
<dbReference type="Gene3D" id="3.30.450.20">
    <property type="entry name" value="PAS domain"/>
    <property type="match status" value="2"/>
</dbReference>
<feature type="region of interest" description="Disordered" evidence="7">
    <location>
        <begin position="908"/>
        <end position="1009"/>
    </location>
</feature>
<dbReference type="InterPro" id="IPR013655">
    <property type="entry name" value="PAS_fold_3"/>
</dbReference>
<dbReference type="InterPro" id="IPR001610">
    <property type="entry name" value="PAC"/>
</dbReference>
<dbReference type="FunFam" id="1.10.287.130:FF:000050">
    <property type="entry name" value="Related to histidine kinase"/>
    <property type="match status" value="1"/>
</dbReference>
<evidence type="ECO:0000256" key="6">
    <source>
        <dbReference type="PROSITE-ProRule" id="PRU00169"/>
    </source>
</evidence>
<keyword evidence="13" id="KW-1185">Reference proteome</keyword>
<evidence type="ECO:0000256" key="1">
    <source>
        <dbReference type="ARBA" id="ARBA00000085"/>
    </source>
</evidence>
<dbReference type="PANTHER" id="PTHR43047:SF74">
    <property type="entry name" value="HISTIDINE KINASE-RELATED"/>
    <property type="match status" value="1"/>
</dbReference>
<organism evidence="12 13">
    <name type="scientific">Metarhizium guizhouense (strain ARSEF 977)</name>
    <dbReference type="NCBI Taxonomy" id="1276136"/>
    <lineage>
        <taxon>Eukaryota</taxon>
        <taxon>Fungi</taxon>
        <taxon>Dikarya</taxon>
        <taxon>Ascomycota</taxon>
        <taxon>Pezizomycotina</taxon>
        <taxon>Sordariomycetes</taxon>
        <taxon>Hypocreomycetidae</taxon>
        <taxon>Hypocreales</taxon>
        <taxon>Clavicipitaceae</taxon>
        <taxon>Metarhizium</taxon>
    </lineage>
</organism>
<dbReference type="CDD" id="cd00082">
    <property type="entry name" value="HisKA"/>
    <property type="match status" value="1"/>
</dbReference>
<dbReference type="InterPro" id="IPR035965">
    <property type="entry name" value="PAS-like_dom_sf"/>
</dbReference>
<evidence type="ECO:0000259" key="9">
    <source>
        <dbReference type="PROSITE" id="PS50110"/>
    </source>
</evidence>
<dbReference type="InterPro" id="IPR005467">
    <property type="entry name" value="His_kinase_dom"/>
</dbReference>
<protein>
    <recommendedName>
        <fullName evidence="2">histidine kinase</fullName>
        <ecNumber evidence="2">2.7.13.3</ecNumber>
    </recommendedName>
</protein>
<dbReference type="Gene3D" id="3.40.50.2300">
    <property type="match status" value="1"/>
</dbReference>
<dbReference type="HOGENOM" id="CLU_000263_0_0_1"/>
<feature type="region of interest" description="Disordered" evidence="7">
    <location>
        <begin position="548"/>
        <end position="688"/>
    </location>
</feature>
<feature type="domain" description="PAC" evidence="11">
    <location>
        <begin position="1140"/>
        <end position="1192"/>
    </location>
</feature>
<dbReference type="CDD" id="cd00130">
    <property type="entry name" value="PAS"/>
    <property type="match status" value="2"/>
</dbReference>
<dbReference type="PROSITE" id="PS50112">
    <property type="entry name" value="PAS"/>
    <property type="match status" value="1"/>
</dbReference>
<feature type="region of interest" description="Disordered" evidence="7">
    <location>
        <begin position="1263"/>
        <end position="1325"/>
    </location>
</feature>
<evidence type="ECO:0000313" key="12">
    <source>
        <dbReference type="EMBL" id="KID91662.1"/>
    </source>
</evidence>
<comment type="catalytic activity">
    <reaction evidence="1">
        <text>ATP + protein L-histidine = ADP + protein N-phospho-L-histidine.</text>
        <dbReference type="EC" id="2.7.13.3"/>
    </reaction>
</comment>
<dbReference type="InterPro" id="IPR003594">
    <property type="entry name" value="HATPase_dom"/>
</dbReference>
<evidence type="ECO:0000256" key="3">
    <source>
        <dbReference type="ARBA" id="ARBA00022553"/>
    </source>
</evidence>
<dbReference type="Pfam" id="PF02518">
    <property type="entry name" value="HATPase_c"/>
    <property type="match status" value="1"/>
</dbReference>
<feature type="compositionally biased region" description="Polar residues" evidence="7">
    <location>
        <begin position="103"/>
        <end position="114"/>
    </location>
</feature>
<evidence type="ECO:0000259" key="8">
    <source>
        <dbReference type="PROSITE" id="PS50109"/>
    </source>
</evidence>
<keyword evidence="12" id="KW-0067">ATP-binding</keyword>
<feature type="compositionally biased region" description="Low complexity" evidence="7">
    <location>
        <begin position="1030"/>
        <end position="1043"/>
    </location>
</feature>
<feature type="compositionally biased region" description="Polar residues" evidence="7">
    <location>
        <begin position="1661"/>
        <end position="1684"/>
    </location>
</feature>
<dbReference type="SUPFAM" id="SSF55785">
    <property type="entry name" value="PYP-like sensor domain (PAS domain)"/>
    <property type="match status" value="2"/>
</dbReference>
<evidence type="ECO:0000256" key="4">
    <source>
        <dbReference type="ARBA" id="ARBA00022679"/>
    </source>
</evidence>
<dbReference type="PROSITE" id="PS50109">
    <property type="entry name" value="HIS_KIN"/>
    <property type="match status" value="1"/>
</dbReference>
<feature type="region of interest" description="Disordered" evidence="7">
    <location>
        <begin position="20"/>
        <end position="62"/>
    </location>
</feature>
<dbReference type="SMART" id="SM00448">
    <property type="entry name" value="REC"/>
    <property type="match status" value="1"/>
</dbReference>
<dbReference type="InterPro" id="IPR036890">
    <property type="entry name" value="HATPase_C_sf"/>
</dbReference>
<dbReference type="FunFam" id="3.40.50.2300:FF:000158">
    <property type="entry name" value="Sensor histidine kinase/response regulator"/>
    <property type="match status" value="1"/>
</dbReference>
<dbReference type="Proteomes" id="UP000031192">
    <property type="component" value="Unassembled WGS sequence"/>
</dbReference>
<feature type="domain" description="PAS" evidence="10">
    <location>
        <begin position="1199"/>
        <end position="1254"/>
    </location>
</feature>
<feature type="region of interest" description="Disordered" evidence="7">
    <location>
        <begin position="728"/>
        <end position="751"/>
    </location>
</feature>
<evidence type="ECO:0000259" key="11">
    <source>
        <dbReference type="PROSITE" id="PS50113"/>
    </source>
</evidence>
<dbReference type="CDD" id="cd16922">
    <property type="entry name" value="HATPase_EvgS-ArcB-TorS-like"/>
    <property type="match status" value="1"/>
</dbReference>
<feature type="compositionally biased region" description="Basic and acidic residues" evidence="7">
    <location>
        <begin position="992"/>
        <end position="1001"/>
    </location>
</feature>
<evidence type="ECO:0000259" key="10">
    <source>
        <dbReference type="PROSITE" id="PS50112"/>
    </source>
</evidence>
<evidence type="ECO:0000256" key="5">
    <source>
        <dbReference type="ARBA" id="ARBA00022777"/>
    </source>
</evidence>
<feature type="domain" description="Response regulatory" evidence="9">
    <location>
        <begin position="1967"/>
        <end position="2089"/>
    </location>
</feature>
<feature type="region of interest" description="Disordered" evidence="7">
    <location>
        <begin position="1646"/>
        <end position="1745"/>
    </location>
</feature>
<keyword evidence="12" id="KW-0547">Nucleotide-binding</keyword>
<feature type="compositionally biased region" description="Polar residues" evidence="7">
    <location>
        <begin position="909"/>
        <end position="924"/>
    </location>
</feature>
<proteinExistence type="predicted"/>
<feature type="region of interest" description="Disordered" evidence="7">
    <location>
        <begin position="1769"/>
        <end position="1791"/>
    </location>
</feature>
<dbReference type="InterPro" id="IPR004358">
    <property type="entry name" value="Sig_transdc_His_kin-like_C"/>
</dbReference>
<feature type="modified residue" description="4-aspartylphosphate" evidence="6">
    <location>
        <position position="2019"/>
    </location>
</feature>
<keyword evidence="5" id="KW-0418">Kinase</keyword>
<feature type="compositionally biased region" description="Polar residues" evidence="7">
    <location>
        <begin position="20"/>
        <end position="31"/>
    </location>
</feature>
<dbReference type="InterPro" id="IPR011006">
    <property type="entry name" value="CheY-like_superfamily"/>
</dbReference>
<dbReference type="Pfam" id="PF00072">
    <property type="entry name" value="Response_reg"/>
    <property type="match status" value="1"/>
</dbReference>
<dbReference type="Gene3D" id="1.10.287.130">
    <property type="match status" value="1"/>
</dbReference>
<dbReference type="Gene3D" id="3.30.565.10">
    <property type="entry name" value="Histidine kinase-like ATPase, C-terminal domain"/>
    <property type="match status" value="1"/>
</dbReference>
<dbReference type="FunFam" id="3.30.565.10:FF:000010">
    <property type="entry name" value="Sensor histidine kinase RcsC"/>
    <property type="match status" value="1"/>
</dbReference>
<dbReference type="Pfam" id="PF08447">
    <property type="entry name" value="PAS_3"/>
    <property type="match status" value="1"/>
</dbReference>
<dbReference type="InterPro" id="IPR000014">
    <property type="entry name" value="PAS"/>
</dbReference>
<feature type="domain" description="PAC" evidence="11">
    <location>
        <begin position="1356"/>
        <end position="1410"/>
    </location>
</feature>
<feature type="compositionally biased region" description="Acidic residues" evidence="7">
    <location>
        <begin position="969"/>
        <end position="978"/>
    </location>
</feature>
<feature type="compositionally biased region" description="Basic and acidic residues" evidence="7">
    <location>
        <begin position="728"/>
        <end position="740"/>
    </location>
</feature>
<dbReference type="SMART" id="SM00091">
    <property type="entry name" value="PAS"/>
    <property type="match status" value="2"/>
</dbReference>
<dbReference type="GO" id="GO:0000155">
    <property type="term" value="F:phosphorelay sensor kinase activity"/>
    <property type="evidence" value="ECO:0007669"/>
    <property type="project" value="InterPro"/>
</dbReference>
<feature type="region of interest" description="Disordered" evidence="7">
    <location>
        <begin position="95"/>
        <end position="158"/>
    </location>
</feature>
<feature type="region of interest" description="Disordered" evidence="7">
    <location>
        <begin position="1030"/>
        <end position="1065"/>
    </location>
</feature>
<keyword evidence="4" id="KW-0808">Transferase</keyword>
<comment type="caution">
    <text evidence="12">The sequence shown here is derived from an EMBL/GenBank/DDBJ whole genome shotgun (WGS) entry which is preliminary data.</text>
</comment>
<dbReference type="OrthoDB" id="303614at2759"/>
<dbReference type="PRINTS" id="PR00344">
    <property type="entry name" value="BCTRLSENSOR"/>
</dbReference>
<dbReference type="SMART" id="SM00387">
    <property type="entry name" value="HATPase_c"/>
    <property type="match status" value="1"/>
</dbReference>
<reference evidence="12 13" key="1">
    <citation type="journal article" date="2014" name="Proc. Natl. Acad. Sci. U.S.A.">
        <title>Trajectory and genomic determinants of fungal-pathogen speciation and host adaptation.</title>
        <authorList>
            <person name="Hu X."/>
            <person name="Xiao G."/>
            <person name="Zheng P."/>
            <person name="Shang Y."/>
            <person name="Su Y."/>
            <person name="Zhang X."/>
            <person name="Liu X."/>
            <person name="Zhan S."/>
            <person name="St Leger R.J."/>
            <person name="Wang C."/>
        </authorList>
    </citation>
    <scope>NUCLEOTIDE SEQUENCE [LARGE SCALE GENOMIC DNA]</scope>
    <source>
        <strain evidence="12 13">ARSEF 977</strain>
    </source>
</reference>
<dbReference type="GO" id="GO:0009927">
    <property type="term" value="F:histidine phosphotransfer kinase activity"/>
    <property type="evidence" value="ECO:0007669"/>
    <property type="project" value="TreeGrafter"/>
</dbReference>
<dbReference type="Pfam" id="PF00512">
    <property type="entry name" value="HisKA"/>
    <property type="match status" value="1"/>
</dbReference>
<name>A0A0B4HHE3_METGA</name>
<feature type="domain" description="Histidine kinase" evidence="8">
    <location>
        <begin position="1421"/>
        <end position="1648"/>
    </location>
</feature>
<feature type="region of interest" description="Disordered" evidence="7">
    <location>
        <begin position="297"/>
        <end position="316"/>
    </location>
</feature>
<dbReference type="GO" id="GO:0005524">
    <property type="term" value="F:ATP binding"/>
    <property type="evidence" value="ECO:0007669"/>
    <property type="project" value="UniProtKB-KW"/>
</dbReference>
<dbReference type="GO" id="GO:0005886">
    <property type="term" value="C:plasma membrane"/>
    <property type="evidence" value="ECO:0007669"/>
    <property type="project" value="TreeGrafter"/>
</dbReference>
<dbReference type="SMART" id="SM00086">
    <property type="entry name" value="PAC"/>
    <property type="match status" value="2"/>
</dbReference>
<feature type="compositionally biased region" description="Polar residues" evidence="7">
    <location>
        <begin position="453"/>
        <end position="463"/>
    </location>
</feature>
<sequence length="2089" mass="228071">MHSLDSPPLDINYYISPSTCVDSTTPDSTRATAEASTVAAVNPASPPSPSHRSPTTRKLAAGSGITRDGVIVGKFVLVEEAEAEAEDAAHISTGHARTRMAQRRSSYPFSSASELSGRGLREWQSSKERRVHGDEAIAPQTAAEDNWSPAGTDLGNHPSAAVLATSQQQLNEYRARLARDQEIRELSLKGLLMTQSEKTRVSPILEEAAGISSPPMLTAALTTTSTESGNTVRGTMTPAAVAQTPSYPFPRMARFPSHQTSSKWVPYQPTASPLSRQQLQSSLEYRGLLDKVSSESSTPASNVAFEPPGAASENPHGFDFPSPNLYDLSLMLSAEPGLDAWWNTVVQIMRDIYKAERVTLAIPADTTDIENVPWGQKATYNEHQEDELSLGYLAKASSASDGAAAFDDRTADSPSTAAPRPGLRSRHSYTAFEENKHKSLDQNSIMPPPKRPTNLSRSKTQYPSPRVAAELHDDYTKLNKDALDEHDATAETQQAIPSWEAPFMARYEGQGQVLPVLQALDYEADPLIDHTGVMRVLERGRPVALTRTYPYLPRTKPDPKQTVEQKSASKGSSADSKRIKRPRTESVSKLSTIFAGTTQSKGMGNNHVGDKLKTTTISSSLDDEDPRPPTPKYEEYEQTPPSPWSQSPAPSPAVRADPKENPFFTDAMVDEDSFNPGSPPTSYTGMRPPEAIGVDNSWTVLHIPLSHVLLSKPTRSFKLDTAALEQKSHLRSRDERHVSAEADQVSPEQVKRNRSSPIAVLSILSPIIPYPSNLRHSLENLAPHMATSFSLCRHYSNLETELAGLRRRRPSTTGFGAVAPFGSHVDGGAFLASAQALVHQNSLGGSITSPSDYSAISKSTTASPLVTPGWEHGSLTHLVDRRQPLGSPSGSQALESYFATKQRLVVKEASTSATQRPRTVSKDSSPSEKRHSSLAGVRFGNEAASSPQQQVVERGYFESEDSMTKPQKEEEEEEEEDAGALSSSGGGASELVSDKAEDGGKADLNTNNNDASHYGHSVLHSYGADFSSTFQSLPPSSSLSARLPPTPAVPPRSGSLTSMAGDMPPPSDRLKGLILDSLPAHVFVSLPQTGETVWVNSRFLSYRGQTVADLSADPWGSIHPDDRAGYLKAWGHSLRTGEQFSRSVRIKRFDGAYRWFYARAVASKDKRGVIMQFLGSYMDIHDQHIAELKAARQEEIEASEAKHRLLANLIPQIIFTATEDDAITFANDQWLSYTGQSFEDSLGLGFMDHVHPDDLARCRIPIEHGGQPLNDAQSPPEEKGHGGASSSGTQTTPTARNVQQQPAVGKSGMRNVQPALSRASSSGSESIYSLPSAELTELARKGIIKVTTDTSGRLSYTTEVRLRSKTGEYRWHLIRCVEIDTFDFGRGASSYFGSATDINDHKLLEAKLKEAMESKGRFLSNMSHEIRTPLIGISGMVSFLQDTTLNEEQRDYTNTIQTSANSLIMIINDILDLSKVDAGMMKLKYEWFHTRSLIEDVNELVSTMAIAKRLELNYLVEADVPAWVKGDKVRIRQVLLNVIGNAIKFTAEGEVFSRCRVYTEEDPAVCNENEIMLQFAITDTGRGFTKEEAELIFKPFSQIDGSSTRQHGGSGLGLVISRQLVELHGGNMEGTAIPGKGSTFTFTARFTLPSPEDHPNIPINPGSTASTGSRQGSSENVNHQTTGLSAVEELRGSSSSSREGEEEVANPKGIDSASPVSACASGSLEPPSRPPRYLTGPPSSASGHSGLARFSEAAKASGQDLSQMKLEMAVDRGSPSRPSTSEVGSPRPKSDLRPPLYSILIICAQHHSREATTQHIEMTLPKDVPHRITAIASIEDAEPFLGGEDAMRFTHIVLNLASAEAIIDVMDRITKSQKIEGTTIVILCDSVQRQAVQKLAADTKHERFLSENLVTFIYKPVKPSRFAVIFDPEKVRDLSTDRNRSTAQQMVENQKASYQEIEKRMGNKGYRVLLVEDNPVNQKVLNKYLKKIGVEVEVAVDGVECTEIVLSKPHSYYSLILCDLHMPRKDGYQACREIREWEKLSSLPKLPIIALSANVMSDVQEKCVAAGFSDYVTKPVDFIDLSRAMAKFF</sequence>
<dbReference type="EC" id="2.7.13.3" evidence="2"/>
<dbReference type="InterPro" id="IPR036097">
    <property type="entry name" value="HisK_dim/P_sf"/>
</dbReference>
<evidence type="ECO:0000256" key="2">
    <source>
        <dbReference type="ARBA" id="ARBA00012438"/>
    </source>
</evidence>
<feature type="region of interest" description="Disordered" evidence="7">
    <location>
        <begin position="404"/>
        <end position="464"/>
    </location>
</feature>
<evidence type="ECO:0000313" key="13">
    <source>
        <dbReference type="Proteomes" id="UP000031192"/>
    </source>
</evidence>
<dbReference type="SMART" id="SM00388">
    <property type="entry name" value="HisKA"/>
    <property type="match status" value="1"/>
</dbReference>
<feature type="compositionally biased region" description="Polar residues" evidence="7">
    <location>
        <begin position="585"/>
        <end position="603"/>
    </location>
</feature>
<feature type="compositionally biased region" description="Polar residues" evidence="7">
    <location>
        <begin position="1284"/>
        <end position="1302"/>
    </location>
</feature>
<dbReference type="PROSITE" id="PS50110">
    <property type="entry name" value="RESPONSE_REGULATORY"/>
    <property type="match status" value="1"/>
</dbReference>
<dbReference type="SUPFAM" id="SSF55874">
    <property type="entry name" value="ATPase domain of HSP90 chaperone/DNA topoisomerase II/histidine kinase"/>
    <property type="match status" value="1"/>
</dbReference>
<accession>A0A0B4HHE3</accession>
<dbReference type="InterPro" id="IPR001789">
    <property type="entry name" value="Sig_transdc_resp-reg_receiver"/>
</dbReference>
<keyword evidence="3 6" id="KW-0597">Phosphoprotein</keyword>
<evidence type="ECO:0000256" key="7">
    <source>
        <dbReference type="SAM" id="MobiDB-lite"/>
    </source>
</evidence>
<dbReference type="SUPFAM" id="SSF47384">
    <property type="entry name" value="Homodimeric domain of signal transducing histidine kinase"/>
    <property type="match status" value="1"/>
</dbReference>
<dbReference type="PROSITE" id="PS50113">
    <property type="entry name" value="PAC"/>
    <property type="match status" value="2"/>
</dbReference>
<dbReference type="PANTHER" id="PTHR43047">
    <property type="entry name" value="TWO-COMPONENT HISTIDINE PROTEIN KINASE"/>
    <property type="match status" value="1"/>
</dbReference>
<dbReference type="CDD" id="cd17546">
    <property type="entry name" value="REC_hyHK_CKI1_RcsC-like"/>
    <property type="match status" value="1"/>
</dbReference>
<dbReference type="SUPFAM" id="SSF52172">
    <property type="entry name" value="CheY-like"/>
    <property type="match status" value="1"/>
</dbReference>
<feature type="compositionally biased region" description="Basic and acidic residues" evidence="7">
    <location>
        <begin position="119"/>
        <end position="135"/>
    </location>
</feature>
<dbReference type="InterPro" id="IPR003661">
    <property type="entry name" value="HisK_dim/P_dom"/>
</dbReference>
<dbReference type="EMBL" id="AZNH01000003">
    <property type="protein sequence ID" value="KID91662.1"/>
    <property type="molecule type" value="Genomic_DNA"/>
</dbReference>